<feature type="transmembrane region" description="Helical" evidence="6">
    <location>
        <begin position="189"/>
        <end position="209"/>
    </location>
</feature>
<comment type="subcellular location">
    <subcellularLocation>
        <location evidence="1">Membrane</location>
        <topology evidence="1">Multi-pass membrane protein</topology>
    </subcellularLocation>
</comment>
<feature type="transmembrane region" description="Helical" evidence="6">
    <location>
        <begin position="121"/>
        <end position="143"/>
    </location>
</feature>
<feature type="transmembrane region" description="Helical" evidence="6">
    <location>
        <begin position="6"/>
        <end position="24"/>
    </location>
</feature>
<keyword evidence="2 6" id="KW-0812">Transmembrane</keyword>
<protein>
    <recommendedName>
        <fullName evidence="9">Transmembrane protein</fullName>
    </recommendedName>
</protein>
<evidence type="ECO:0000256" key="1">
    <source>
        <dbReference type="ARBA" id="ARBA00004141"/>
    </source>
</evidence>
<evidence type="ECO:0000256" key="5">
    <source>
        <dbReference type="SAM" id="MobiDB-lite"/>
    </source>
</evidence>
<dbReference type="AlphaFoldDB" id="A9VAI7"/>
<sequence length="320" mass="36261">MSSWVFSNTTWGVCGVFALLSLIITCHQIYQHLFHWTKPIYQKWIVRILFMVPVYAFASWLSLKFYDDSVYFDTVRNCYESFVIYSFLSLCFAYLGGESALVHALTDGLFEEGDMDPRRGYLYVAIAYNISIFMAMMGLVWFYQATADLLACVLFPTSHTFATASVAYFKCPHRRPHKPVLKFLIVKSVIFLAFWQGMGLSIAGAAGAFRNETQVISPKDLVHDTIRNFSSKYNKYHHQSNAESDESDQEAPGEDEERRVGLDPINEAAPGSMAAMDPDRFSVGSWGEETAMGHVRHLKQPDARQSLMQPDSDEEGNSII</sequence>
<evidence type="ECO:0008006" key="9">
    <source>
        <dbReference type="Google" id="ProtNLM"/>
    </source>
</evidence>
<reference evidence="7 8" key="1">
    <citation type="journal article" date="2008" name="Nature">
        <title>The genome of the choanoflagellate Monosiga brevicollis and the origin of metazoans.</title>
        <authorList>
            <consortium name="JGI Sequencing"/>
            <person name="King N."/>
            <person name="Westbrook M.J."/>
            <person name="Young S.L."/>
            <person name="Kuo A."/>
            <person name="Abedin M."/>
            <person name="Chapman J."/>
            <person name="Fairclough S."/>
            <person name="Hellsten U."/>
            <person name="Isogai Y."/>
            <person name="Letunic I."/>
            <person name="Marr M."/>
            <person name="Pincus D."/>
            <person name="Putnam N."/>
            <person name="Rokas A."/>
            <person name="Wright K.J."/>
            <person name="Zuzow R."/>
            <person name="Dirks W."/>
            <person name="Good M."/>
            <person name="Goodstein D."/>
            <person name="Lemons D."/>
            <person name="Li W."/>
            <person name="Lyons J.B."/>
            <person name="Morris A."/>
            <person name="Nichols S."/>
            <person name="Richter D.J."/>
            <person name="Salamov A."/>
            <person name="Bork P."/>
            <person name="Lim W.A."/>
            <person name="Manning G."/>
            <person name="Miller W.T."/>
            <person name="McGinnis W."/>
            <person name="Shapiro H."/>
            <person name="Tjian R."/>
            <person name="Grigoriev I.V."/>
            <person name="Rokhsar D."/>
        </authorList>
    </citation>
    <scope>NUCLEOTIDE SEQUENCE [LARGE SCALE GENOMIC DNA]</scope>
    <source>
        <strain evidence="8">MX1 / ATCC 50154</strain>
    </source>
</reference>
<dbReference type="Proteomes" id="UP000001357">
    <property type="component" value="Unassembled WGS sequence"/>
</dbReference>
<feature type="transmembrane region" description="Helical" evidence="6">
    <location>
        <begin position="82"/>
        <end position="101"/>
    </location>
</feature>
<feature type="compositionally biased region" description="Acidic residues" evidence="5">
    <location>
        <begin position="311"/>
        <end position="320"/>
    </location>
</feature>
<feature type="region of interest" description="Disordered" evidence="5">
    <location>
        <begin position="237"/>
        <end position="320"/>
    </location>
</feature>
<keyword evidence="8" id="KW-1185">Reference proteome</keyword>
<accession>A9VAI7</accession>
<gene>
    <name evidence="7" type="ORF">MONBRDRAFT_11867</name>
</gene>
<evidence type="ECO:0000256" key="4">
    <source>
        <dbReference type="ARBA" id="ARBA00023136"/>
    </source>
</evidence>
<dbReference type="EMBL" id="CH991573">
    <property type="protein sequence ID" value="EDQ85547.1"/>
    <property type="molecule type" value="Genomic_DNA"/>
</dbReference>
<dbReference type="eggNOG" id="KOG2641">
    <property type="taxonomic scope" value="Eukaryota"/>
</dbReference>
<dbReference type="GeneID" id="5894905"/>
<feature type="transmembrane region" description="Helical" evidence="6">
    <location>
        <begin position="149"/>
        <end position="169"/>
    </location>
</feature>
<dbReference type="GO" id="GO:0016020">
    <property type="term" value="C:membrane"/>
    <property type="evidence" value="ECO:0007669"/>
    <property type="project" value="UniProtKB-SubCell"/>
</dbReference>
<dbReference type="InParanoid" id="A9VAI7"/>
<dbReference type="PANTHER" id="PTHR23423">
    <property type="entry name" value="ORGANIC SOLUTE TRANSPORTER-RELATED"/>
    <property type="match status" value="1"/>
</dbReference>
<organism evidence="7 8">
    <name type="scientific">Monosiga brevicollis</name>
    <name type="common">Choanoflagellate</name>
    <dbReference type="NCBI Taxonomy" id="81824"/>
    <lineage>
        <taxon>Eukaryota</taxon>
        <taxon>Choanoflagellata</taxon>
        <taxon>Craspedida</taxon>
        <taxon>Salpingoecidae</taxon>
        <taxon>Monosiga</taxon>
    </lineage>
</organism>
<proteinExistence type="predicted"/>
<feature type="compositionally biased region" description="Acidic residues" evidence="5">
    <location>
        <begin position="243"/>
        <end position="255"/>
    </location>
</feature>
<name>A9VAI7_MONBE</name>
<keyword evidence="3 6" id="KW-1133">Transmembrane helix</keyword>
<dbReference type="STRING" id="81824.A9VAI7"/>
<dbReference type="SMART" id="SM01417">
    <property type="entry name" value="Solute_trans_a"/>
    <property type="match status" value="1"/>
</dbReference>
<evidence type="ECO:0000313" key="7">
    <source>
        <dbReference type="EMBL" id="EDQ85547.1"/>
    </source>
</evidence>
<evidence type="ECO:0000256" key="6">
    <source>
        <dbReference type="SAM" id="Phobius"/>
    </source>
</evidence>
<dbReference type="RefSeq" id="XP_001749738.1">
    <property type="nucleotide sequence ID" value="XM_001749686.1"/>
</dbReference>
<feature type="transmembrane region" description="Helical" evidence="6">
    <location>
        <begin position="44"/>
        <end position="62"/>
    </location>
</feature>
<evidence type="ECO:0000256" key="3">
    <source>
        <dbReference type="ARBA" id="ARBA00022989"/>
    </source>
</evidence>
<evidence type="ECO:0000313" key="8">
    <source>
        <dbReference type="Proteomes" id="UP000001357"/>
    </source>
</evidence>
<evidence type="ECO:0000256" key="2">
    <source>
        <dbReference type="ARBA" id="ARBA00022692"/>
    </source>
</evidence>
<dbReference type="Pfam" id="PF03619">
    <property type="entry name" value="Solute_trans_a"/>
    <property type="match status" value="3"/>
</dbReference>
<dbReference type="InterPro" id="IPR005178">
    <property type="entry name" value="Ostalpha/TMEM184C"/>
</dbReference>
<keyword evidence="4 6" id="KW-0472">Membrane</keyword>
<dbReference type="KEGG" id="mbr:MONBRDRAFT_11867"/>